<proteinExistence type="predicted"/>
<dbReference type="GO" id="GO:0008270">
    <property type="term" value="F:zinc ion binding"/>
    <property type="evidence" value="ECO:0007669"/>
    <property type="project" value="UniProtKB-KW"/>
</dbReference>
<dbReference type="GO" id="GO:0016567">
    <property type="term" value="P:protein ubiquitination"/>
    <property type="evidence" value="ECO:0007669"/>
    <property type="project" value="UniProtKB-ARBA"/>
</dbReference>
<keyword evidence="5 8" id="KW-0863">Zinc-finger</keyword>
<evidence type="ECO:0000256" key="5">
    <source>
        <dbReference type="ARBA" id="ARBA00022771"/>
    </source>
</evidence>
<gene>
    <name evidence="10" type="ORF">L484_023182</name>
</gene>
<dbReference type="GO" id="GO:0006511">
    <property type="term" value="P:ubiquitin-dependent protein catabolic process"/>
    <property type="evidence" value="ECO:0007669"/>
    <property type="project" value="TreeGrafter"/>
</dbReference>
<name>W9RYQ0_9ROSA</name>
<evidence type="ECO:0000256" key="6">
    <source>
        <dbReference type="ARBA" id="ARBA00022786"/>
    </source>
</evidence>
<feature type="domain" description="RING-type" evidence="9">
    <location>
        <begin position="258"/>
        <end position="299"/>
    </location>
</feature>
<evidence type="ECO:0000313" key="10">
    <source>
        <dbReference type="EMBL" id="EXC17828.1"/>
    </source>
</evidence>
<organism evidence="10 11">
    <name type="scientific">Morus notabilis</name>
    <dbReference type="NCBI Taxonomy" id="981085"/>
    <lineage>
        <taxon>Eukaryota</taxon>
        <taxon>Viridiplantae</taxon>
        <taxon>Streptophyta</taxon>
        <taxon>Embryophyta</taxon>
        <taxon>Tracheophyta</taxon>
        <taxon>Spermatophyta</taxon>
        <taxon>Magnoliopsida</taxon>
        <taxon>eudicotyledons</taxon>
        <taxon>Gunneridae</taxon>
        <taxon>Pentapetalae</taxon>
        <taxon>rosids</taxon>
        <taxon>fabids</taxon>
        <taxon>Rosales</taxon>
        <taxon>Moraceae</taxon>
        <taxon>Moreae</taxon>
        <taxon>Morus</taxon>
    </lineage>
</organism>
<comment type="catalytic activity">
    <reaction evidence="1">
        <text>S-ubiquitinyl-[E2 ubiquitin-conjugating enzyme]-L-cysteine + [acceptor protein]-L-lysine = [E2 ubiquitin-conjugating enzyme]-L-cysteine + N(6)-ubiquitinyl-[acceptor protein]-L-lysine.</text>
        <dbReference type="EC" id="2.3.2.27"/>
    </reaction>
</comment>
<keyword evidence="4" id="KW-0479">Metal-binding</keyword>
<dbReference type="Pfam" id="PF13639">
    <property type="entry name" value="zf-RING_2"/>
    <property type="match status" value="1"/>
</dbReference>
<evidence type="ECO:0000256" key="4">
    <source>
        <dbReference type="ARBA" id="ARBA00022723"/>
    </source>
</evidence>
<dbReference type="PANTHER" id="PTHR45931:SF16">
    <property type="entry name" value="RING_U-BOX SUPERFAMILY PROTEIN"/>
    <property type="match status" value="1"/>
</dbReference>
<evidence type="ECO:0000256" key="1">
    <source>
        <dbReference type="ARBA" id="ARBA00000900"/>
    </source>
</evidence>
<dbReference type="InterPro" id="IPR001841">
    <property type="entry name" value="Znf_RING"/>
</dbReference>
<evidence type="ECO:0000256" key="3">
    <source>
        <dbReference type="ARBA" id="ARBA00022679"/>
    </source>
</evidence>
<dbReference type="Gene3D" id="3.30.40.10">
    <property type="entry name" value="Zinc/RING finger domain, C3HC4 (zinc finger)"/>
    <property type="match status" value="1"/>
</dbReference>
<dbReference type="EC" id="2.3.2.27" evidence="2"/>
<dbReference type="SMART" id="SM00184">
    <property type="entry name" value="RING"/>
    <property type="match status" value="1"/>
</dbReference>
<evidence type="ECO:0000256" key="2">
    <source>
        <dbReference type="ARBA" id="ARBA00012483"/>
    </source>
</evidence>
<evidence type="ECO:0000256" key="8">
    <source>
        <dbReference type="PROSITE-ProRule" id="PRU00175"/>
    </source>
</evidence>
<evidence type="ECO:0000256" key="7">
    <source>
        <dbReference type="ARBA" id="ARBA00022833"/>
    </source>
</evidence>
<dbReference type="PROSITE" id="PS50089">
    <property type="entry name" value="ZF_RING_2"/>
    <property type="match status" value="1"/>
</dbReference>
<accession>W9RYQ0</accession>
<keyword evidence="11" id="KW-1185">Reference proteome</keyword>
<protein>
    <recommendedName>
        <fullName evidence="2">RING-type E3 ubiquitin transferase</fullName>
        <ecNumber evidence="2">2.3.2.27</ecNumber>
    </recommendedName>
</protein>
<evidence type="ECO:0000313" key="11">
    <source>
        <dbReference type="Proteomes" id="UP000030645"/>
    </source>
</evidence>
<dbReference type="GO" id="GO:0005634">
    <property type="term" value="C:nucleus"/>
    <property type="evidence" value="ECO:0007669"/>
    <property type="project" value="TreeGrafter"/>
</dbReference>
<dbReference type="EMBL" id="KE345823">
    <property type="protein sequence ID" value="EXC17828.1"/>
    <property type="molecule type" value="Genomic_DNA"/>
</dbReference>
<dbReference type="PANTHER" id="PTHR45931">
    <property type="entry name" value="SI:CH211-59O9.10"/>
    <property type="match status" value="1"/>
</dbReference>
<dbReference type="Proteomes" id="UP000030645">
    <property type="component" value="Unassembled WGS sequence"/>
</dbReference>
<dbReference type="InterPro" id="IPR051834">
    <property type="entry name" value="RING_finger_E3_ligase"/>
</dbReference>
<sequence length="308" mass="35385">MFSLMRAPSSDEYQINDCEHTCVFAQNTYFPDDQTLPIPMFYIVVKVEREYYPVGSTRSARNRFLDHESTREFQQPIHCFLSPSESKFAISNMLSSIKIPFDWESNLYWKDRRCGGAATLLNGVDDMVARVLEFAGRMIGSAAETGRKKLSMLVTIEKVMVVLSQDYESMVRAREEEEALESHRYMISRMLEHDPSYQLEDVMSLLRRHSSAFNREIELSLRSAAFNGSKPAAKSAVKALERFIYDGVSDDDESKLGCAVCMEEVVTGSLMIRMPCSHMFHQNCILKWLKKTHTCPICRFDLSKKRSN</sequence>
<dbReference type="AlphaFoldDB" id="W9RYQ0"/>
<keyword evidence="6" id="KW-0833">Ubl conjugation pathway</keyword>
<dbReference type="SUPFAM" id="SSF57850">
    <property type="entry name" value="RING/U-box"/>
    <property type="match status" value="1"/>
</dbReference>
<dbReference type="eggNOG" id="KOG0800">
    <property type="taxonomic scope" value="Eukaryota"/>
</dbReference>
<keyword evidence="3" id="KW-0808">Transferase</keyword>
<evidence type="ECO:0000259" key="9">
    <source>
        <dbReference type="PROSITE" id="PS50089"/>
    </source>
</evidence>
<reference evidence="11" key="1">
    <citation type="submission" date="2013-01" db="EMBL/GenBank/DDBJ databases">
        <title>Draft Genome Sequence of a Mulberry Tree, Morus notabilis C.K. Schneid.</title>
        <authorList>
            <person name="He N."/>
            <person name="Zhao S."/>
        </authorList>
    </citation>
    <scope>NUCLEOTIDE SEQUENCE</scope>
</reference>
<keyword evidence="7" id="KW-0862">Zinc</keyword>
<dbReference type="GO" id="GO:0061630">
    <property type="term" value="F:ubiquitin protein ligase activity"/>
    <property type="evidence" value="ECO:0007669"/>
    <property type="project" value="UniProtKB-EC"/>
</dbReference>
<dbReference type="InterPro" id="IPR013083">
    <property type="entry name" value="Znf_RING/FYVE/PHD"/>
</dbReference>
<dbReference type="FunFam" id="3.30.40.10:FF:000127">
    <property type="entry name" value="E3 ubiquitin-protein ligase RNF181"/>
    <property type="match status" value="1"/>
</dbReference>